<sequence>MPEDQQLQFQRVKDRRALSVQVYDQLVDVLRKDAVPGALIPPELQLSQDLGVSRTVLREALRLLEEDGVIERAVDPRRRQLAQPGSNPPAFNAPLEQMLSVSGEMSLRVVRHGPLAPTSWSRNLLETPPDCNEVIARETLFLQGDEPIASALEVVTTEVLKGARPIDAGAPPATLLHDLGPKFRSKCVATLWRLSKATSGGRSRAGFKDIDRDVPLVTLTTVLRRNGKPVFLAKYLLRLDMLSLNVGNI</sequence>
<keyword evidence="6" id="KW-1185">Reference proteome</keyword>
<keyword evidence="1" id="KW-0805">Transcription regulation</keyword>
<protein>
    <submittedName>
        <fullName evidence="5">GntR family transcriptional regulator</fullName>
    </submittedName>
</protein>
<reference evidence="5" key="1">
    <citation type="submission" date="2020-08" db="EMBL/GenBank/DDBJ databases">
        <title>Genomic Encyclopedia of Type Strains, Phase IV (KMG-IV): sequencing the most valuable type-strain genomes for metagenomic binning, comparative biology and taxonomic classification.</title>
        <authorList>
            <person name="Goeker M."/>
        </authorList>
    </citation>
    <scope>NUCLEOTIDE SEQUENCE [LARGE SCALE GENOMIC DNA]</scope>
    <source>
        <strain evidence="5">DSM 105040</strain>
    </source>
</reference>
<proteinExistence type="predicted"/>
<dbReference type="EMBL" id="JACIEQ010000001">
    <property type="protein sequence ID" value="MBB4021064.1"/>
    <property type="molecule type" value="Genomic_DNA"/>
</dbReference>
<keyword evidence="3" id="KW-0804">Transcription</keyword>
<dbReference type="Pfam" id="PF00392">
    <property type="entry name" value="GntR"/>
    <property type="match status" value="1"/>
</dbReference>
<dbReference type="SMART" id="SM00345">
    <property type="entry name" value="HTH_GNTR"/>
    <property type="match status" value="1"/>
</dbReference>
<dbReference type="InterPro" id="IPR036388">
    <property type="entry name" value="WH-like_DNA-bd_sf"/>
</dbReference>
<dbReference type="Gene3D" id="1.10.10.10">
    <property type="entry name" value="Winged helix-like DNA-binding domain superfamily/Winged helix DNA-binding domain"/>
    <property type="match status" value="1"/>
</dbReference>
<organism evidence="5 6">
    <name type="scientific">Actibacterium naphthalenivorans</name>
    <dbReference type="NCBI Taxonomy" id="1614693"/>
    <lineage>
        <taxon>Bacteria</taxon>
        <taxon>Pseudomonadati</taxon>
        <taxon>Pseudomonadota</taxon>
        <taxon>Alphaproteobacteria</taxon>
        <taxon>Rhodobacterales</taxon>
        <taxon>Roseobacteraceae</taxon>
        <taxon>Actibacterium</taxon>
    </lineage>
</organism>
<comment type="caution">
    <text evidence="5">The sequence shown here is derived from an EMBL/GenBank/DDBJ whole genome shotgun (WGS) entry which is preliminary data.</text>
</comment>
<dbReference type="AlphaFoldDB" id="A0A840C5F8"/>
<dbReference type="SUPFAM" id="SSF46785">
    <property type="entry name" value="Winged helix' DNA-binding domain"/>
    <property type="match status" value="1"/>
</dbReference>
<keyword evidence="2" id="KW-0238">DNA-binding</keyword>
<name>A0A840C5F8_9RHOB</name>
<dbReference type="RefSeq" id="WP_054537955.1">
    <property type="nucleotide sequence ID" value="NZ_JACIEQ010000001.1"/>
</dbReference>
<evidence type="ECO:0000256" key="1">
    <source>
        <dbReference type="ARBA" id="ARBA00023015"/>
    </source>
</evidence>
<evidence type="ECO:0000259" key="4">
    <source>
        <dbReference type="PROSITE" id="PS50949"/>
    </source>
</evidence>
<dbReference type="CDD" id="cd07377">
    <property type="entry name" value="WHTH_GntR"/>
    <property type="match status" value="1"/>
</dbReference>
<dbReference type="PROSITE" id="PS50949">
    <property type="entry name" value="HTH_GNTR"/>
    <property type="match status" value="1"/>
</dbReference>
<dbReference type="GO" id="GO:0003677">
    <property type="term" value="F:DNA binding"/>
    <property type="evidence" value="ECO:0007669"/>
    <property type="project" value="UniProtKB-KW"/>
</dbReference>
<dbReference type="Proteomes" id="UP000585681">
    <property type="component" value="Unassembled WGS sequence"/>
</dbReference>
<dbReference type="InterPro" id="IPR036390">
    <property type="entry name" value="WH_DNA-bd_sf"/>
</dbReference>
<evidence type="ECO:0000313" key="6">
    <source>
        <dbReference type="Proteomes" id="UP000585681"/>
    </source>
</evidence>
<evidence type="ECO:0000256" key="2">
    <source>
        <dbReference type="ARBA" id="ARBA00023125"/>
    </source>
</evidence>
<dbReference type="PRINTS" id="PR00035">
    <property type="entry name" value="HTHGNTR"/>
</dbReference>
<dbReference type="GO" id="GO:0003700">
    <property type="term" value="F:DNA-binding transcription factor activity"/>
    <property type="evidence" value="ECO:0007669"/>
    <property type="project" value="InterPro"/>
</dbReference>
<accession>A0A840C5F8</accession>
<evidence type="ECO:0000313" key="5">
    <source>
        <dbReference type="EMBL" id="MBB4021064.1"/>
    </source>
</evidence>
<dbReference type="InterPro" id="IPR000524">
    <property type="entry name" value="Tscrpt_reg_HTH_GntR"/>
</dbReference>
<evidence type="ECO:0000256" key="3">
    <source>
        <dbReference type="ARBA" id="ARBA00023163"/>
    </source>
</evidence>
<feature type="domain" description="HTH gntR-type" evidence="4">
    <location>
        <begin position="16"/>
        <end position="84"/>
    </location>
</feature>
<gene>
    <name evidence="5" type="ORF">GGR17_000855</name>
</gene>